<comment type="caution">
    <text evidence="7">The sequence shown here is derived from an EMBL/GenBank/DDBJ whole genome shotgun (WGS) entry which is preliminary data.</text>
</comment>
<dbReference type="EMBL" id="JBHULE010000035">
    <property type="protein sequence ID" value="MFD2565456.1"/>
    <property type="molecule type" value="Genomic_DNA"/>
</dbReference>
<evidence type="ECO:0000256" key="1">
    <source>
        <dbReference type="ARBA" id="ARBA00010641"/>
    </source>
</evidence>
<accession>A0ABW5LME7</accession>
<dbReference type="InterPro" id="IPR007627">
    <property type="entry name" value="RNA_pol_sigma70_r2"/>
</dbReference>
<keyword evidence="2" id="KW-0805">Transcription regulation</keyword>
<comment type="similarity">
    <text evidence="1">Belongs to the sigma-70 factor family. ECF subfamily.</text>
</comment>
<dbReference type="Pfam" id="PF04542">
    <property type="entry name" value="Sigma70_r2"/>
    <property type="match status" value="1"/>
</dbReference>
<dbReference type="InterPro" id="IPR013249">
    <property type="entry name" value="RNA_pol_sigma70_r4_t2"/>
</dbReference>
<protein>
    <submittedName>
        <fullName evidence="7">RNA polymerase sigma factor</fullName>
    </submittedName>
</protein>
<dbReference type="Gene3D" id="1.10.1740.10">
    <property type="match status" value="1"/>
</dbReference>
<dbReference type="RefSeq" id="WP_378295267.1">
    <property type="nucleotide sequence ID" value="NZ_JBHULE010000035.1"/>
</dbReference>
<evidence type="ECO:0000313" key="8">
    <source>
        <dbReference type="Proteomes" id="UP001597319"/>
    </source>
</evidence>
<keyword evidence="5" id="KW-0175">Coiled coil</keyword>
<dbReference type="Gene3D" id="1.10.10.10">
    <property type="entry name" value="Winged helix-like DNA-binding domain superfamily/Winged helix DNA-binding domain"/>
    <property type="match status" value="1"/>
</dbReference>
<dbReference type="Pfam" id="PF08281">
    <property type="entry name" value="Sigma70_r4_2"/>
    <property type="match status" value="1"/>
</dbReference>
<dbReference type="InterPro" id="IPR039425">
    <property type="entry name" value="RNA_pol_sigma-70-like"/>
</dbReference>
<dbReference type="InterPro" id="IPR014284">
    <property type="entry name" value="RNA_pol_sigma-70_dom"/>
</dbReference>
<evidence type="ECO:0000259" key="6">
    <source>
        <dbReference type="PROSITE" id="PS00622"/>
    </source>
</evidence>
<gene>
    <name evidence="7" type="ORF">ACFSR1_22445</name>
</gene>
<evidence type="ECO:0000313" key="7">
    <source>
        <dbReference type="EMBL" id="MFD2565456.1"/>
    </source>
</evidence>
<dbReference type="Proteomes" id="UP001597319">
    <property type="component" value="Unassembled WGS sequence"/>
</dbReference>
<dbReference type="InterPro" id="IPR013324">
    <property type="entry name" value="RNA_pol_sigma_r3/r4-like"/>
</dbReference>
<dbReference type="SUPFAM" id="SSF88946">
    <property type="entry name" value="Sigma2 domain of RNA polymerase sigma factors"/>
    <property type="match status" value="1"/>
</dbReference>
<evidence type="ECO:0000256" key="4">
    <source>
        <dbReference type="ARBA" id="ARBA00023163"/>
    </source>
</evidence>
<dbReference type="SUPFAM" id="SSF88659">
    <property type="entry name" value="Sigma3 and sigma4 domains of RNA polymerase sigma factors"/>
    <property type="match status" value="1"/>
</dbReference>
<keyword evidence="4" id="KW-0804">Transcription</keyword>
<dbReference type="PROSITE" id="PS00622">
    <property type="entry name" value="HTH_LUXR_1"/>
    <property type="match status" value="1"/>
</dbReference>
<dbReference type="PANTHER" id="PTHR43133">
    <property type="entry name" value="RNA POLYMERASE ECF-TYPE SIGMA FACTO"/>
    <property type="match status" value="1"/>
</dbReference>
<sequence length="164" mass="19297">MSKKNQLLFEKIYKQCYPMVLQMCMGYMKGDHDLAKDLSQEVFINIWNAMDSFKGISTHKTWVYRITVNTCLQHIRKEKNKKKVALEKVEHALREESNEVASEQNQSLYRAIGALEEVDRLLIMMVLDGQDYDSISEVMGIKPTNVRVKIYRIKKRLKKILDHE</sequence>
<name>A0ABW5LME7_9FLAO</name>
<dbReference type="InterPro" id="IPR013325">
    <property type="entry name" value="RNA_pol_sigma_r2"/>
</dbReference>
<organism evidence="7 8">
    <name type="scientific">Aquimarina rubra</name>
    <dbReference type="NCBI Taxonomy" id="1920033"/>
    <lineage>
        <taxon>Bacteria</taxon>
        <taxon>Pseudomonadati</taxon>
        <taxon>Bacteroidota</taxon>
        <taxon>Flavobacteriia</taxon>
        <taxon>Flavobacteriales</taxon>
        <taxon>Flavobacteriaceae</taxon>
        <taxon>Aquimarina</taxon>
    </lineage>
</organism>
<dbReference type="PANTHER" id="PTHR43133:SF45">
    <property type="entry name" value="RNA POLYMERASE ECF-TYPE SIGMA FACTOR"/>
    <property type="match status" value="1"/>
</dbReference>
<proteinExistence type="inferred from homology"/>
<keyword evidence="8" id="KW-1185">Reference proteome</keyword>
<dbReference type="NCBIfam" id="TIGR02937">
    <property type="entry name" value="sigma70-ECF"/>
    <property type="match status" value="1"/>
</dbReference>
<dbReference type="InterPro" id="IPR000792">
    <property type="entry name" value="Tscrpt_reg_LuxR_C"/>
</dbReference>
<feature type="domain" description="HTH luxR-type" evidence="6">
    <location>
        <begin position="129"/>
        <end position="156"/>
    </location>
</feature>
<reference evidence="8" key="1">
    <citation type="journal article" date="2019" name="Int. J. Syst. Evol. Microbiol.">
        <title>The Global Catalogue of Microorganisms (GCM) 10K type strain sequencing project: providing services to taxonomists for standard genome sequencing and annotation.</title>
        <authorList>
            <consortium name="The Broad Institute Genomics Platform"/>
            <consortium name="The Broad Institute Genome Sequencing Center for Infectious Disease"/>
            <person name="Wu L."/>
            <person name="Ma J."/>
        </authorList>
    </citation>
    <scope>NUCLEOTIDE SEQUENCE [LARGE SCALE GENOMIC DNA]</scope>
    <source>
        <strain evidence="8">KCTC 52274</strain>
    </source>
</reference>
<evidence type="ECO:0000256" key="3">
    <source>
        <dbReference type="ARBA" id="ARBA00023082"/>
    </source>
</evidence>
<dbReference type="InterPro" id="IPR036388">
    <property type="entry name" value="WH-like_DNA-bd_sf"/>
</dbReference>
<keyword evidence="3" id="KW-0731">Sigma factor</keyword>
<evidence type="ECO:0000256" key="5">
    <source>
        <dbReference type="SAM" id="Coils"/>
    </source>
</evidence>
<evidence type="ECO:0000256" key="2">
    <source>
        <dbReference type="ARBA" id="ARBA00023015"/>
    </source>
</evidence>
<feature type="coiled-coil region" evidence="5">
    <location>
        <begin position="75"/>
        <end position="106"/>
    </location>
</feature>